<sequence length="587" mass="66281">MEEEMEVELPVFEAREIDLDYEFDAARFFDFTREESLPEAREAELWFESAPSYPPSPFVAKLVLREDILLKNVNTSPKSIVNTSLDNDSDNGVVPEFSAIGISARALLSISQLFSIAMLAMPKSLSITIGKHCFHFKYLQQVVQELESDMTLLLPLSVIDCAGMSKGIFTNLQSGNLQKVPYQPLDLTKACTSVPFLSPLGFYLPLKLEMIKKWNSWLKQLKWCCYFQGLKFYDHMSTDKVKTKAKPARTFTPRISTLMKPTASQLAKQNKAAQVGNSRYQMLPVQNGERSLCNSSLVESQAPKRQKLEGGHLRKVADDKLQTNFVHKTPKKACYLKLYSLFPDGTFDKNSVLAKLKLTVPREPDLETAHRAQRTRPKNIIEQENDMAAAHRFKARPLNRKILKAPTLSIPKKSAPKLPEFQEFHLKTLERAMQQTSSVPSSIHHYTASDKSLQESDKPSTFFVAGNGNRDFGRTAPTFTGTSSMSAPRKDVHHIVHSFKARPLNRKIFSSKGDIGVFRNSKRETTVPMEFNFQSGKRVQPNVPIDLFSKLSLTSELQPNNGSQLKLPRPTFMAMKVLAVLNFIITK</sequence>
<proteinExistence type="predicted"/>
<name>A0ACC0ZB27_9ROSI</name>
<dbReference type="EMBL" id="CM047737">
    <property type="protein sequence ID" value="KAJ0047809.1"/>
    <property type="molecule type" value="Genomic_DNA"/>
</dbReference>
<gene>
    <name evidence="1" type="ORF">Pint_15982</name>
</gene>
<evidence type="ECO:0000313" key="2">
    <source>
        <dbReference type="Proteomes" id="UP001163603"/>
    </source>
</evidence>
<protein>
    <submittedName>
        <fullName evidence="1">Uncharacterized protein</fullName>
    </submittedName>
</protein>
<keyword evidence="2" id="KW-1185">Reference proteome</keyword>
<organism evidence="1 2">
    <name type="scientific">Pistacia integerrima</name>
    <dbReference type="NCBI Taxonomy" id="434235"/>
    <lineage>
        <taxon>Eukaryota</taxon>
        <taxon>Viridiplantae</taxon>
        <taxon>Streptophyta</taxon>
        <taxon>Embryophyta</taxon>
        <taxon>Tracheophyta</taxon>
        <taxon>Spermatophyta</taxon>
        <taxon>Magnoliopsida</taxon>
        <taxon>eudicotyledons</taxon>
        <taxon>Gunneridae</taxon>
        <taxon>Pentapetalae</taxon>
        <taxon>rosids</taxon>
        <taxon>malvids</taxon>
        <taxon>Sapindales</taxon>
        <taxon>Anacardiaceae</taxon>
        <taxon>Pistacia</taxon>
    </lineage>
</organism>
<accession>A0ACC0ZB27</accession>
<comment type="caution">
    <text evidence="1">The sequence shown here is derived from an EMBL/GenBank/DDBJ whole genome shotgun (WGS) entry which is preliminary data.</text>
</comment>
<evidence type="ECO:0000313" key="1">
    <source>
        <dbReference type="EMBL" id="KAJ0047809.1"/>
    </source>
</evidence>
<dbReference type="Proteomes" id="UP001163603">
    <property type="component" value="Chromosome 2"/>
</dbReference>
<reference evidence="2" key="1">
    <citation type="journal article" date="2023" name="G3 (Bethesda)">
        <title>Genome assembly and association tests identify interacting loci associated with vigor, precocity, and sex in interspecific pistachio rootstocks.</title>
        <authorList>
            <person name="Palmer W."/>
            <person name="Jacygrad E."/>
            <person name="Sagayaradj S."/>
            <person name="Cavanaugh K."/>
            <person name="Han R."/>
            <person name="Bertier L."/>
            <person name="Beede B."/>
            <person name="Kafkas S."/>
            <person name="Golino D."/>
            <person name="Preece J."/>
            <person name="Michelmore R."/>
        </authorList>
    </citation>
    <scope>NUCLEOTIDE SEQUENCE [LARGE SCALE GENOMIC DNA]</scope>
</reference>